<proteinExistence type="predicted"/>
<dbReference type="AlphaFoldDB" id="A0A0V1M1G4"/>
<keyword evidence="3" id="KW-1185">Reference proteome</keyword>
<name>A0A0V1M1G4_9BILA</name>
<dbReference type="EMBL" id="JYDO01000286">
    <property type="protein sequence ID" value="KRZ65871.1"/>
    <property type="molecule type" value="Genomic_DNA"/>
</dbReference>
<evidence type="ECO:0000313" key="1">
    <source>
        <dbReference type="EMBL" id="KRZ65520.1"/>
    </source>
</evidence>
<dbReference type="Proteomes" id="UP000054843">
    <property type="component" value="Unassembled WGS sequence"/>
</dbReference>
<dbReference type="EMBL" id="JYDO01000341">
    <property type="protein sequence ID" value="KRZ65520.1"/>
    <property type="molecule type" value="Genomic_DNA"/>
</dbReference>
<sequence>MRLFDFQVKWLRLFYQLGLPASHELQGGIRQVSSYRLICLNFLIPLDHKGFQKRSGLNEITISAGSAHPTEDS</sequence>
<reference evidence="1 3" key="1">
    <citation type="submission" date="2015-01" db="EMBL/GenBank/DDBJ databases">
        <title>Evolution of Trichinella species and genotypes.</title>
        <authorList>
            <person name="Korhonen P.K."/>
            <person name="Edoardo P."/>
            <person name="Giuseppe L.R."/>
            <person name="Gasser R.B."/>
        </authorList>
    </citation>
    <scope>NUCLEOTIDE SEQUENCE [LARGE SCALE GENOMIC DNA]</scope>
    <source>
        <strain evidence="1">ISS1980</strain>
    </source>
</reference>
<protein>
    <submittedName>
        <fullName evidence="1">Uncharacterized protein</fullName>
    </submittedName>
</protein>
<evidence type="ECO:0000313" key="2">
    <source>
        <dbReference type="EMBL" id="KRZ65871.1"/>
    </source>
</evidence>
<evidence type="ECO:0000313" key="3">
    <source>
        <dbReference type="Proteomes" id="UP000054843"/>
    </source>
</evidence>
<accession>A0A0V1M1G4</accession>
<organism evidence="1 3">
    <name type="scientific">Trichinella papuae</name>
    <dbReference type="NCBI Taxonomy" id="268474"/>
    <lineage>
        <taxon>Eukaryota</taxon>
        <taxon>Metazoa</taxon>
        <taxon>Ecdysozoa</taxon>
        <taxon>Nematoda</taxon>
        <taxon>Enoplea</taxon>
        <taxon>Dorylaimia</taxon>
        <taxon>Trichinellida</taxon>
        <taxon>Trichinellidae</taxon>
        <taxon>Trichinella</taxon>
    </lineage>
</organism>
<comment type="caution">
    <text evidence="1">The sequence shown here is derived from an EMBL/GenBank/DDBJ whole genome shotgun (WGS) entry which is preliminary data.</text>
</comment>
<gene>
    <name evidence="1" type="ORF">T10_2574</name>
    <name evidence="2" type="ORF">T10_7575</name>
</gene>